<dbReference type="PANTHER" id="PTHR43737">
    <property type="entry name" value="BLL7424 PROTEIN"/>
    <property type="match status" value="1"/>
</dbReference>
<accession>A0A7W7YG73</accession>
<dbReference type="AlphaFoldDB" id="A0A7W7YG73"/>
<name>A0A7W7YG73_9BACT</name>
<dbReference type="InterPro" id="IPR006311">
    <property type="entry name" value="TAT_signal"/>
</dbReference>
<dbReference type="Pfam" id="PF07394">
    <property type="entry name" value="DUF1501"/>
    <property type="match status" value="1"/>
</dbReference>
<gene>
    <name evidence="1" type="ORF">HNQ65_004875</name>
</gene>
<keyword evidence="2" id="KW-1185">Reference proteome</keyword>
<dbReference type="InterPro" id="IPR017850">
    <property type="entry name" value="Alkaline_phosphatase_core_sf"/>
</dbReference>
<dbReference type="EMBL" id="JACHIG010000015">
    <property type="protein sequence ID" value="MBB5035265.1"/>
    <property type="molecule type" value="Genomic_DNA"/>
</dbReference>
<proteinExistence type="predicted"/>
<organism evidence="1 2">
    <name type="scientific">Prosthecobacter vanneervenii</name>
    <dbReference type="NCBI Taxonomy" id="48466"/>
    <lineage>
        <taxon>Bacteria</taxon>
        <taxon>Pseudomonadati</taxon>
        <taxon>Verrucomicrobiota</taxon>
        <taxon>Verrucomicrobiia</taxon>
        <taxon>Verrucomicrobiales</taxon>
        <taxon>Verrucomicrobiaceae</taxon>
        <taxon>Prosthecobacter</taxon>
    </lineage>
</organism>
<reference evidence="1 2" key="1">
    <citation type="submission" date="2020-08" db="EMBL/GenBank/DDBJ databases">
        <title>Genomic Encyclopedia of Type Strains, Phase IV (KMG-IV): sequencing the most valuable type-strain genomes for metagenomic binning, comparative biology and taxonomic classification.</title>
        <authorList>
            <person name="Goeker M."/>
        </authorList>
    </citation>
    <scope>NUCLEOTIDE SEQUENCE [LARGE SCALE GENOMIC DNA]</scope>
    <source>
        <strain evidence="1 2">DSM 12252</strain>
    </source>
</reference>
<dbReference type="RefSeq" id="WP_184343881.1">
    <property type="nucleotide sequence ID" value="NZ_JACHIG010000015.1"/>
</dbReference>
<dbReference type="PROSITE" id="PS51318">
    <property type="entry name" value="TAT"/>
    <property type="match status" value="1"/>
</dbReference>
<evidence type="ECO:0000313" key="1">
    <source>
        <dbReference type="EMBL" id="MBB5035265.1"/>
    </source>
</evidence>
<dbReference type="InterPro" id="IPR010869">
    <property type="entry name" value="DUF1501"/>
</dbReference>
<dbReference type="Proteomes" id="UP000590740">
    <property type="component" value="Unassembled WGS sequence"/>
</dbReference>
<protein>
    <recommendedName>
        <fullName evidence="3">DUF1501 domain-containing protein</fullName>
    </recommendedName>
</protein>
<comment type="caution">
    <text evidence="1">The sequence shown here is derived from an EMBL/GenBank/DDBJ whole genome shotgun (WGS) entry which is preliminary data.</text>
</comment>
<evidence type="ECO:0000313" key="2">
    <source>
        <dbReference type="Proteomes" id="UP000590740"/>
    </source>
</evidence>
<sequence>MLTLFSRQSSSRCCDGLSRRSFLRVGGLGLGGLSLPGLLRAESELGRGKSQKALILVYLPGGPPHQDMYDLKMDAPSEVRGPFKPIATNVPGIQISEHLPRMAKMADKLTFIRSVVGAKDRHESFQCVTGRLSNNAPPGGWPEIGSVVSKLKGGAPAVPGYVNLSQQMKHTPYNQGRPSFLGVAHAPFMPLERGKEDMSLNGVTLERLDDRRGLLSAFDNFRRETDASGTMAGIDVFRQQAYGILTSSQLVDALDLSKESPKIRERYGKGTAKIQGDAAPRLNEQFLLARRLVEAGVRVVTLSYSFWDWHGQNFKNAQENLPDFDQAISALVEDLHERGMDKDVTVLAWGEFGRTPRVNDKGGRDHWPAVSCALLAGGGMQNGQVIGATDRLGAEASDRPVHFQEIFATLYNNLGINPHTSTVSDFSGRPHYLVDNEFQSIKELA</sequence>
<dbReference type="PANTHER" id="PTHR43737:SF1">
    <property type="entry name" value="DUF1501 DOMAIN-CONTAINING PROTEIN"/>
    <property type="match status" value="1"/>
</dbReference>
<evidence type="ECO:0008006" key="3">
    <source>
        <dbReference type="Google" id="ProtNLM"/>
    </source>
</evidence>
<dbReference type="SUPFAM" id="SSF53649">
    <property type="entry name" value="Alkaline phosphatase-like"/>
    <property type="match status" value="1"/>
</dbReference>